<feature type="compositionally biased region" description="Polar residues" evidence="2">
    <location>
        <begin position="56"/>
        <end position="70"/>
    </location>
</feature>
<sequence>MTELWQLLLVQTYSIGRDLLRGKDVRRERELTHENTTMTDTPSSNGLSGNLRMLDSSGSCNTSPTTSNHTIGPMNEISHHVDLEGAQVGDESNVPADDYSHHPYTSDVRFSYSLRRNRSLRSKQSIEHKIKPQNSLQSCLLAQAYKERAEMEEYIFRKDSSSLNMLRPFLVMDSSQTISRASGDFFSTPSQTDFHRLQKDVLLQENDAVFGIPQLPDIETMKKTNADRGKDHSGSFSRKVNEKHCHSEGSCNGAFLVCLGISVGIFSSLLAHKEEVGKLNGLLKQTENLVQDLQEELEMRDSLTVKELTTEDFESQDTYNSSSNKELLHGFSSQKKLNNLSNQCFEEYHCQDSEGESMSKIEAELEAELERLEFNINSFKLDDEYSDVVELDPDCVPDLAEGELRTDVVSRHFVHQPYADQDGSGDSTPHSANYAVSPRELSLRLHQAIQLQLEERVSELEIALERSQMKVCRMEAQLSNNWRALSSSEVETSPSTKGSPVAKDDPTYIDLAGDALDEYSEAFEGTSKTNESETDGISFGIRSLGPHENMQRQDDSRDWIRKCTLGDENGDVNDEMEKLLIRHIVQKTMKGSPAVLNAQRAFFYRDDFEH</sequence>
<feature type="region of interest" description="Disordered" evidence="2">
    <location>
        <begin position="525"/>
        <end position="555"/>
    </location>
</feature>
<organism evidence="3 4">
    <name type="scientific">Cuscuta epithymum</name>
    <dbReference type="NCBI Taxonomy" id="186058"/>
    <lineage>
        <taxon>Eukaryota</taxon>
        <taxon>Viridiplantae</taxon>
        <taxon>Streptophyta</taxon>
        <taxon>Embryophyta</taxon>
        <taxon>Tracheophyta</taxon>
        <taxon>Spermatophyta</taxon>
        <taxon>Magnoliopsida</taxon>
        <taxon>eudicotyledons</taxon>
        <taxon>Gunneridae</taxon>
        <taxon>Pentapetalae</taxon>
        <taxon>asterids</taxon>
        <taxon>lamiids</taxon>
        <taxon>Solanales</taxon>
        <taxon>Convolvulaceae</taxon>
        <taxon>Cuscuteae</taxon>
        <taxon>Cuscuta</taxon>
        <taxon>Cuscuta subgen. Cuscuta</taxon>
    </lineage>
</organism>
<dbReference type="AlphaFoldDB" id="A0AAV0C1D7"/>
<feature type="compositionally biased region" description="Polar residues" evidence="2">
    <location>
        <begin position="34"/>
        <end position="48"/>
    </location>
</feature>
<dbReference type="Proteomes" id="UP001152523">
    <property type="component" value="Unassembled WGS sequence"/>
</dbReference>
<evidence type="ECO:0000256" key="1">
    <source>
        <dbReference type="SAM" id="Coils"/>
    </source>
</evidence>
<proteinExistence type="predicted"/>
<keyword evidence="1" id="KW-0175">Coiled coil</keyword>
<feature type="region of interest" description="Disordered" evidence="2">
    <location>
        <begin position="30"/>
        <end position="74"/>
    </location>
</feature>
<feature type="coiled-coil region" evidence="1">
    <location>
        <begin position="276"/>
        <end position="303"/>
    </location>
</feature>
<evidence type="ECO:0008006" key="5">
    <source>
        <dbReference type="Google" id="ProtNLM"/>
    </source>
</evidence>
<feature type="region of interest" description="Disordered" evidence="2">
    <location>
        <begin position="484"/>
        <end position="505"/>
    </location>
</feature>
<evidence type="ECO:0000313" key="4">
    <source>
        <dbReference type="Proteomes" id="UP001152523"/>
    </source>
</evidence>
<dbReference type="GO" id="GO:0008356">
    <property type="term" value="P:asymmetric cell division"/>
    <property type="evidence" value="ECO:0007669"/>
    <property type="project" value="InterPro"/>
</dbReference>
<dbReference type="EMBL" id="CAMAPF010000006">
    <property type="protein sequence ID" value="CAH9057353.1"/>
    <property type="molecule type" value="Genomic_DNA"/>
</dbReference>
<reference evidence="3" key="1">
    <citation type="submission" date="2022-07" db="EMBL/GenBank/DDBJ databases">
        <authorList>
            <person name="Macas J."/>
            <person name="Novak P."/>
            <person name="Neumann P."/>
        </authorList>
    </citation>
    <scope>NUCLEOTIDE SEQUENCE</scope>
</reference>
<evidence type="ECO:0000256" key="2">
    <source>
        <dbReference type="SAM" id="MobiDB-lite"/>
    </source>
</evidence>
<gene>
    <name evidence="3" type="ORF">CEPIT_LOCUS1095</name>
</gene>
<name>A0AAV0C1D7_9ASTE</name>
<protein>
    <recommendedName>
        <fullName evidence="5">Protein POLAR LOCALIZATION DURING ASYMMETRIC DIVISION AND REDISTRIBUTION</fullName>
    </recommendedName>
</protein>
<dbReference type="PANTHER" id="PTHR33476:SF7">
    <property type="entry name" value="EMB|CAB62613.1"/>
    <property type="match status" value="1"/>
</dbReference>
<evidence type="ECO:0000313" key="3">
    <source>
        <dbReference type="EMBL" id="CAH9057353.1"/>
    </source>
</evidence>
<dbReference type="InterPro" id="IPR040348">
    <property type="entry name" value="POLAR-like"/>
</dbReference>
<feature type="compositionally biased region" description="Polar residues" evidence="2">
    <location>
        <begin position="484"/>
        <end position="498"/>
    </location>
</feature>
<dbReference type="PANTHER" id="PTHR33476">
    <property type="entry name" value="EMB|CAB62613.1"/>
    <property type="match status" value="1"/>
</dbReference>
<comment type="caution">
    <text evidence="3">The sequence shown here is derived from an EMBL/GenBank/DDBJ whole genome shotgun (WGS) entry which is preliminary data.</text>
</comment>
<accession>A0AAV0C1D7</accession>
<keyword evidence="4" id="KW-1185">Reference proteome</keyword>